<dbReference type="RefSeq" id="WP_377980841.1">
    <property type="nucleotide sequence ID" value="NZ_JBBKXX010000002.1"/>
</dbReference>
<sequence>MKKLLLPLMVIAAMFACSSPETKTADASTSSDPHSGTFSSQDEKSAKVKELLEAYMKNDSSKIYEYYVDTVQIYDQMAANQEGGKTKANPGGRAGFAANERMNHDFYSNIKVTTDNIMTLKFANGEEHTGVWCVWTGKGKFTNKEVSAPLHLAFIWQGDKIVREYRFFDPTTLYEEVAASQKK</sequence>
<feature type="chain" id="PRO_5046873918" description="Nuclear transport factor 2 family protein" evidence="2">
    <location>
        <begin position="19"/>
        <end position="183"/>
    </location>
</feature>
<keyword evidence="4" id="KW-1185">Reference proteome</keyword>
<reference evidence="3 4" key="1">
    <citation type="submission" date="2024-03" db="EMBL/GenBank/DDBJ databases">
        <title>Aquirufa genome sequencing.</title>
        <authorList>
            <person name="Pitt A."/>
            <person name="Hahn M.W."/>
        </authorList>
    </citation>
    <scope>NUCLEOTIDE SEQUENCE [LARGE SCALE GENOMIC DNA]</scope>
    <source>
        <strain evidence="3 4">HETE-83D</strain>
    </source>
</reference>
<comment type="caution">
    <text evidence="3">The sequence shown here is derived from an EMBL/GenBank/DDBJ whole genome shotgun (WGS) entry which is preliminary data.</text>
</comment>
<dbReference type="PROSITE" id="PS51257">
    <property type="entry name" value="PROKAR_LIPOPROTEIN"/>
    <property type="match status" value="1"/>
</dbReference>
<feature type="region of interest" description="Disordered" evidence="1">
    <location>
        <begin position="22"/>
        <end position="43"/>
    </location>
</feature>
<gene>
    <name evidence="3" type="ORF">SKC37_07280</name>
</gene>
<evidence type="ECO:0000313" key="3">
    <source>
        <dbReference type="EMBL" id="MFD3408453.1"/>
    </source>
</evidence>
<feature type="compositionally biased region" description="Polar residues" evidence="1">
    <location>
        <begin position="22"/>
        <end position="40"/>
    </location>
</feature>
<evidence type="ECO:0000256" key="1">
    <source>
        <dbReference type="SAM" id="MobiDB-lite"/>
    </source>
</evidence>
<dbReference type="InterPro" id="IPR032710">
    <property type="entry name" value="NTF2-like_dom_sf"/>
</dbReference>
<dbReference type="Gene3D" id="3.10.450.50">
    <property type="match status" value="1"/>
</dbReference>
<proteinExistence type="predicted"/>
<dbReference type="EMBL" id="JBBKXX010000002">
    <property type="protein sequence ID" value="MFD3408453.1"/>
    <property type="molecule type" value="Genomic_DNA"/>
</dbReference>
<accession>A0ABW6DIV1</accession>
<organism evidence="3 4">
    <name type="scientific">Aquirufa esocilacus</name>
    <dbReference type="NCBI Taxonomy" id="3096513"/>
    <lineage>
        <taxon>Bacteria</taxon>
        <taxon>Pseudomonadati</taxon>
        <taxon>Bacteroidota</taxon>
        <taxon>Cytophagia</taxon>
        <taxon>Cytophagales</taxon>
        <taxon>Flectobacillaceae</taxon>
        <taxon>Aquirufa</taxon>
    </lineage>
</organism>
<keyword evidence="2" id="KW-0732">Signal</keyword>
<dbReference type="Proteomes" id="UP001598019">
    <property type="component" value="Unassembled WGS sequence"/>
</dbReference>
<feature type="signal peptide" evidence="2">
    <location>
        <begin position="1"/>
        <end position="18"/>
    </location>
</feature>
<protein>
    <recommendedName>
        <fullName evidence="5">Nuclear transport factor 2 family protein</fullName>
    </recommendedName>
</protein>
<evidence type="ECO:0000256" key="2">
    <source>
        <dbReference type="SAM" id="SignalP"/>
    </source>
</evidence>
<evidence type="ECO:0000313" key="4">
    <source>
        <dbReference type="Proteomes" id="UP001598019"/>
    </source>
</evidence>
<dbReference type="SUPFAM" id="SSF54427">
    <property type="entry name" value="NTF2-like"/>
    <property type="match status" value="1"/>
</dbReference>
<evidence type="ECO:0008006" key="5">
    <source>
        <dbReference type="Google" id="ProtNLM"/>
    </source>
</evidence>
<name>A0ABW6DIV1_9BACT</name>